<dbReference type="EMBL" id="DTDJ01000012">
    <property type="protein sequence ID" value="HGL16975.1"/>
    <property type="molecule type" value="Genomic_DNA"/>
</dbReference>
<proteinExistence type="predicted"/>
<organism evidence="1">
    <name type="scientific">candidate division WOR-3 bacterium</name>
    <dbReference type="NCBI Taxonomy" id="2052148"/>
    <lineage>
        <taxon>Bacteria</taxon>
        <taxon>Bacteria division WOR-3</taxon>
    </lineage>
</organism>
<reference evidence="1" key="1">
    <citation type="journal article" date="2020" name="mSystems">
        <title>Genome- and Community-Level Interaction Insights into Carbon Utilization and Element Cycling Functions of Hydrothermarchaeota in Hydrothermal Sediment.</title>
        <authorList>
            <person name="Zhou Z."/>
            <person name="Liu Y."/>
            <person name="Xu W."/>
            <person name="Pan J."/>
            <person name="Luo Z.H."/>
            <person name="Li M."/>
        </authorList>
    </citation>
    <scope>NUCLEOTIDE SEQUENCE [LARGE SCALE GENOMIC DNA]</scope>
    <source>
        <strain evidence="1">SpSt-69</strain>
    </source>
</reference>
<evidence type="ECO:0008006" key="2">
    <source>
        <dbReference type="Google" id="ProtNLM"/>
    </source>
</evidence>
<dbReference type="AlphaFoldDB" id="A0A7V4E3V9"/>
<protein>
    <recommendedName>
        <fullName evidence="2">DUF5683 domain-containing protein</fullName>
    </recommendedName>
</protein>
<evidence type="ECO:0000313" key="1">
    <source>
        <dbReference type="EMBL" id="HGL16975.1"/>
    </source>
</evidence>
<sequence>MFPEKNERAYVYIASEILLISYYGVKSYQSRNLFNYSRTFAYENAGVLLPPAYNNVWRIVESDLSYEKYIEYLYRQARQLYPDDPLKQEEYVNEHRPSVYWNWNNLNSYLQFQRLLKKYREIGSQRTLVLGLVVLNHIASGIDYLISKELKKAGIDAEVNSSLNLAEASFSIKFKF</sequence>
<comment type="caution">
    <text evidence="1">The sequence shown here is derived from an EMBL/GenBank/DDBJ whole genome shotgun (WGS) entry which is preliminary data.</text>
</comment>
<name>A0A7V4E3V9_UNCW3</name>
<gene>
    <name evidence="1" type="ORF">ENU66_01355</name>
</gene>
<accession>A0A7V4E3V9</accession>